<dbReference type="GO" id="GO:0004674">
    <property type="term" value="F:protein serine/threonine kinase activity"/>
    <property type="evidence" value="ECO:0007669"/>
    <property type="project" value="TreeGrafter"/>
</dbReference>
<dbReference type="GO" id="GO:0005524">
    <property type="term" value="F:ATP binding"/>
    <property type="evidence" value="ECO:0007669"/>
    <property type="project" value="InterPro"/>
</dbReference>
<dbReference type="Gene3D" id="1.10.510.10">
    <property type="entry name" value="Transferase(Phosphotransferase) domain 1"/>
    <property type="match status" value="1"/>
</dbReference>
<evidence type="ECO:0000313" key="2">
    <source>
        <dbReference type="EMBL" id="KAJ4185179.1"/>
    </source>
</evidence>
<reference evidence="2" key="1">
    <citation type="submission" date="2022-09" db="EMBL/GenBank/DDBJ databases">
        <title>Fusarium specimens isolated from Avocado Roots.</title>
        <authorList>
            <person name="Stajich J."/>
            <person name="Roper C."/>
            <person name="Heimlech-Rivalta G."/>
        </authorList>
    </citation>
    <scope>NUCLEOTIDE SEQUENCE</scope>
    <source>
        <strain evidence="2">A02</strain>
    </source>
</reference>
<dbReference type="PANTHER" id="PTHR24359:SF1">
    <property type="entry name" value="INHIBITOR OF NUCLEAR FACTOR KAPPA-B KINASE EPSILON SUBUNIT HOMOLOG 1-RELATED"/>
    <property type="match status" value="1"/>
</dbReference>
<organism evidence="2 3">
    <name type="scientific">Fusarium falciforme</name>
    <dbReference type="NCBI Taxonomy" id="195108"/>
    <lineage>
        <taxon>Eukaryota</taxon>
        <taxon>Fungi</taxon>
        <taxon>Dikarya</taxon>
        <taxon>Ascomycota</taxon>
        <taxon>Pezizomycotina</taxon>
        <taxon>Sordariomycetes</taxon>
        <taxon>Hypocreomycetidae</taxon>
        <taxon>Hypocreales</taxon>
        <taxon>Nectriaceae</taxon>
        <taxon>Fusarium</taxon>
        <taxon>Fusarium solani species complex</taxon>
    </lineage>
</organism>
<proteinExistence type="predicted"/>
<dbReference type="PANTHER" id="PTHR24359">
    <property type="entry name" value="SERINE/THREONINE-PROTEIN KINASE SBK1"/>
    <property type="match status" value="1"/>
</dbReference>
<evidence type="ECO:0000259" key="1">
    <source>
        <dbReference type="PROSITE" id="PS50011"/>
    </source>
</evidence>
<keyword evidence="3" id="KW-1185">Reference proteome</keyword>
<sequence length="364" mass="40539">MFGTWGASGIIHVLQLNKTQPIYFARKELKAGRRGGGTPAFQREKHTLDMLNLVRHPHIVPLLASYIHHDRFNMIFPLADADLAAFLDGRSGVRIVDDALWQGVLGITSAIATLHDFRYTPVYGQTLENIGYHHDLKPRNILVKDSSFFLADFGLARLKATGEDSGTENKHGTATYGAPETQRQGSRIMFSRALDVWSWGCIILEILTFILLSSRGVHDFRSHRSTESGTGIDYYFHNMVEMKPEVEQWAGILRDKALSHDYRRKDLLIDVLGIAKAMLASDPASRPRASETLRKLQAIFAREGILQDAAEAVAQPNMTARTPAVLPESSVMAGNILENLADILDSDHPLMRAVRRSVNSDEQG</sequence>
<feature type="domain" description="Protein kinase" evidence="1">
    <location>
        <begin position="1"/>
        <end position="300"/>
    </location>
</feature>
<evidence type="ECO:0000313" key="3">
    <source>
        <dbReference type="Proteomes" id="UP001152087"/>
    </source>
</evidence>
<dbReference type="Pfam" id="PF00069">
    <property type="entry name" value="Pkinase"/>
    <property type="match status" value="1"/>
</dbReference>
<dbReference type="InterPro" id="IPR011009">
    <property type="entry name" value="Kinase-like_dom_sf"/>
</dbReference>
<accession>A0A9W8UY81</accession>
<dbReference type="OrthoDB" id="4062651at2759"/>
<comment type="caution">
    <text evidence="2">The sequence shown here is derived from an EMBL/GenBank/DDBJ whole genome shotgun (WGS) entry which is preliminary data.</text>
</comment>
<dbReference type="Proteomes" id="UP001152087">
    <property type="component" value="Unassembled WGS sequence"/>
</dbReference>
<dbReference type="EMBL" id="JAOQAV010000024">
    <property type="protein sequence ID" value="KAJ4185179.1"/>
    <property type="molecule type" value="Genomic_DNA"/>
</dbReference>
<name>A0A9W8UY81_9HYPO</name>
<dbReference type="SUPFAM" id="SSF56112">
    <property type="entry name" value="Protein kinase-like (PK-like)"/>
    <property type="match status" value="1"/>
</dbReference>
<dbReference type="InterPro" id="IPR000719">
    <property type="entry name" value="Prot_kinase_dom"/>
</dbReference>
<gene>
    <name evidence="2" type="ORF">NW755_008623</name>
</gene>
<dbReference type="AlphaFoldDB" id="A0A9W8UY81"/>
<dbReference type="SMART" id="SM00220">
    <property type="entry name" value="S_TKc"/>
    <property type="match status" value="1"/>
</dbReference>
<dbReference type="PROSITE" id="PS50011">
    <property type="entry name" value="PROTEIN_KINASE_DOM"/>
    <property type="match status" value="1"/>
</dbReference>
<protein>
    <recommendedName>
        <fullName evidence="1">Protein kinase domain-containing protein</fullName>
    </recommendedName>
</protein>